<dbReference type="RefSeq" id="WP_344998142.1">
    <property type="nucleotide sequence ID" value="NZ_BAAAXV010000009.1"/>
</dbReference>
<feature type="domain" description="Polymerase/histidinol phosphatase N-terminal" evidence="1">
    <location>
        <begin position="25"/>
        <end position="90"/>
    </location>
</feature>
<reference evidence="2 3" key="1">
    <citation type="submission" date="2024-09" db="EMBL/GenBank/DDBJ databases">
        <authorList>
            <person name="Sun Q."/>
            <person name="Mori K."/>
        </authorList>
    </citation>
    <scope>NUCLEOTIDE SEQUENCE [LARGE SCALE GENOMIC DNA]</scope>
    <source>
        <strain evidence="2 3">JCM 3143</strain>
    </source>
</reference>
<evidence type="ECO:0000259" key="1">
    <source>
        <dbReference type="SMART" id="SM00481"/>
    </source>
</evidence>
<dbReference type="Pfam" id="PF13263">
    <property type="entry name" value="PHP_C"/>
    <property type="match status" value="1"/>
</dbReference>
<protein>
    <submittedName>
        <fullName evidence="2">CehA/McbA family metallohydrolase</fullName>
    </submittedName>
</protein>
<dbReference type="PANTHER" id="PTHR42924:SF3">
    <property type="entry name" value="POLYMERASE_HISTIDINOL PHOSPHATASE N-TERMINAL DOMAIN-CONTAINING PROTEIN"/>
    <property type="match status" value="1"/>
</dbReference>
<dbReference type="InterPro" id="IPR003141">
    <property type="entry name" value="Pol/His_phosphatase_N"/>
</dbReference>
<keyword evidence="3" id="KW-1185">Reference proteome</keyword>
<dbReference type="Gene3D" id="3.20.20.140">
    <property type="entry name" value="Metal-dependent hydrolases"/>
    <property type="match status" value="1"/>
</dbReference>
<dbReference type="InterPro" id="IPR052018">
    <property type="entry name" value="PHP_domain"/>
</dbReference>
<dbReference type="Proteomes" id="UP001589532">
    <property type="component" value="Unassembled WGS sequence"/>
</dbReference>
<proteinExistence type="predicted"/>
<dbReference type="InterPro" id="IPR016195">
    <property type="entry name" value="Pol/histidinol_Pase-like"/>
</dbReference>
<evidence type="ECO:0000313" key="2">
    <source>
        <dbReference type="EMBL" id="MFB9628245.1"/>
    </source>
</evidence>
<dbReference type="SMART" id="SM00481">
    <property type="entry name" value="POLIIIAc"/>
    <property type="match status" value="1"/>
</dbReference>
<organism evidence="2 3">
    <name type="scientific">Nonomuraea helvata</name>
    <dbReference type="NCBI Taxonomy" id="37484"/>
    <lineage>
        <taxon>Bacteria</taxon>
        <taxon>Bacillati</taxon>
        <taxon>Actinomycetota</taxon>
        <taxon>Actinomycetes</taxon>
        <taxon>Streptosporangiales</taxon>
        <taxon>Streptosporangiaceae</taxon>
        <taxon>Nonomuraea</taxon>
    </lineage>
</organism>
<dbReference type="EMBL" id="JBHMBW010000040">
    <property type="protein sequence ID" value="MFB9628245.1"/>
    <property type="molecule type" value="Genomic_DNA"/>
</dbReference>
<comment type="caution">
    <text evidence="2">The sequence shown here is derived from an EMBL/GenBank/DDBJ whole genome shotgun (WGS) entry which is preliminary data.</text>
</comment>
<sequence length="334" mass="35847">MDHGTAERRFPPERVPGRGRGWYRGDCHVHSELSHGGELTPEQLAAGARAAGLDFIATTEHNTSDAHGAWGTLAGDDLLVIIGQEATSHTGHWLALGIRPGQVIDWRYRVRDGVIERHLDQVHQAGGICVAAHPHAPYPSGVFMYPYDGFDAVEVWNGLWTSSLPWNADNESALAEWGRNLTCDIHGGRWRPAAGNSDTHLEGQIGTPHTVVLAEELSTEAVLAGIRAGRSWIAESATVALSFEVSAGDRSAGIGERLETSGAPAVVRVDVRGVPSGAVSFHTDRGKVHREALPDDGSGSLEWRTSAEESAFVRIEVRHPGGEMAALTNPIILT</sequence>
<dbReference type="PANTHER" id="PTHR42924">
    <property type="entry name" value="EXONUCLEASE"/>
    <property type="match status" value="1"/>
</dbReference>
<accession>A0ABV5S994</accession>
<dbReference type="SUPFAM" id="SSF89550">
    <property type="entry name" value="PHP domain-like"/>
    <property type="match status" value="1"/>
</dbReference>
<evidence type="ECO:0000313" key="3">
    <source>
        <dbReference type="Proteomes" id="UP001589532"/>
    </source>
</evidence>
<dbReference type="CDD" id="cd07432">
    <property type="entry name" value="PHP_HisPPase"/>
    <property type="match status" value="1"/>
</dbReference>
<dbReference type="NCBIfam" id="NF038032">
    <property type="entry name" value="CehA_McbA_metalo"/>
    <property type="match status" value="1"/>
</dbReference>
<gene>
    <name evidence="2" type="ORF">ACFFSA_34600</name>
</gene>
<name>A0ABV5S994_9ACTN</name>